<gene>
    <name evidence="8" type="ORF">HQ43_03685</name>
</gene>
<dbReference type="RefSeq" id="WP_036789700.1">
    <property type="nucleotide sequence ID" value="NZ_JQZV01000006.1"/>
</dbReference>
<evidence type="ECO:0000313" key="8">
    <source>
        <dbReference type="EMBL" id="KGN92981.1"/>
    </source>
</evidence>
<feature type="domain" description="Endoribonuclease YicC-like C-terminal" evidence="7">
    <location>
        <begin position="179"/>
        <end position="291"/>
    </location>
</feature>
<protein>
    <recommendedName>
        <fullName evidence="10">TIGR00255 family protein</fullName>
    </recommendedName>
</protein>
<sequence length="292" mass="33097">MLQSMTGFGKGTSQNDGVKISVEIRTLNSKQLDLSVRMPNLLREFEIELRKEVAAQVVRGKVEVAVSMEGQQKKGSATLNREVILQYWEEISALCQETGMPHPLDVTASIMRMPDAISVNNETAPEETASYRDTLFEALAVAIEALQAFRTQEGVMLEGVLRGNIENIRQHYDGVSLYEEQRVADIRVRLTESLEKLQNVSYDAGRLEQELIYYIEKLDITEEKKRLENHLAYFLKTMEEPAAGKKLGFIAQEIGREINTMGSKSNQAEMQQIVVKMKDELEQIKEQVLNVL</sequence>
<comment type="similarity">
    <text evidence="5">Belongs to the YicC/YloC family.</text>
</comment>
<dbReference type="InterPro" id="IPR013527">
    <property type="entry name" value="YicC-like_N"/>
</dbReference>
<dbReference type="InterPro" id="IPR013551">
    <property type="entry name" value="YicC-like_C"/>
</dbReference>
<feature type="domain" description="Endoribonuclease YicC-like N-terminal" evidence="6">
    <location>
        <begin position="2"/>
        <end position="158"/>
    </location>
</feature>
<keyword evidence="3" id="KW-0255">Endonuclease</keyword>
<dbReference type="InterPro" id="IPR005229">
    <property type="entry name" value="YicC/YloC-like"/>
</dbReference>
<keyword evidence="4" id="KW-0378">Hydrolase</keyword>
<name>A0ABR4XLX3_9PORP</name>
<evidence type="ECO:0000256" key="4">
    <source>
        <dbReference type="ARBA" id="ARBA00022801"/>
    </source>
</evidence>
<dbReference type="PANTHER" id="PTHR30636">
    <property type="entry name" value="UPF0701 PROTEIN YICC"/>
    <property type="match status" value="1"/>
</dbReference>
<dbReference type="EMBL" id="JQZV01000006">
    <property type="protein sequence ID" value="KGN92981.1"/>
    <property type="molecule type" value="Genomic_DNA"/>
</dbReference>
<evidence type="ECO:0008006" key="10">
    <source>
        <dbReference type="Google" id="ProtNLM"/>
    </source>
</evidence>
<dbReference type="NCBIfam" id="TIGR00255">
    <property type="entry name" value="YicC/YloC family endoribonuclease"/>
    <property type="match status" value="1"/>
</dbReference>
<evidence type="ECO:0000256" key="1">
    <source>
        <dbReference type="ARBA" id="ARBA00001968"/>
    </source>
</evidence>
<proteinExistence type="inferred from homology"/>
<evidence type="ECO:0000313" key="9">
    <source>
        <dbReference type="Proteomes" id="UP000030101"/>
    </source>
</evidence>
<dbReference type="Pfam" id="PF08340">
    <property type="entry name" value="YicC-like_C"/>
    <property type="match status" value="1"/>
</dbReference>
<evidence type="ECO:0000256" key="3">
    <source>
        <dbReference type="ARBA" id="ARBA00022759"/>
    </source>
</evidence>
<comment type="caution">
    <text evidence="8">The sequence shown here is derived from an EMBL/GenBank/DDBJ whole genome shotgun (WGS) entry which is preliminary data.</text>
</comment>
<comment type="cofactor">
    <cofactor evidence="1">
        <name>a divalent metal cation</name>
        <dbReference type="ChEBI" id="CHEBI:60240"/>
    </cofactor>
</comment>
<evidence type="ECO:0000259" key="6">
    <source>
        <dbReference type="Pfam" id="PF03755"/>
    </source>
</evidence>
<keyword evidence="9" id="KW-1185">Reference proteome</keyword>
<dbReference type="PANTHER" id="PTHR30636:SF3">
    <property type="entry name" value="UPF0701 PROTEIN YICC"/>
    <property type="match status" value="1"/>
</dbReference>
<organism evidence="8 9">
    <name type="scientific">Porphyromonas canoris</name>
    <dbReference type="NCBI Taxonomy" id="36875"/>
    <lineage>
        <taxon>Bacteria</taxon>
        <taxon>Pseudomonadati</taxon>
        <taxon>Bacteroidota</taxon>
        <taxon>Bacteroidia</taxon>
        <taxon>Bacteroidales</taxon>
        <taxon>Porphyromonadaceae</taxon>
        <taxon>Porphyromonas</taxon>
    </lineage>
</organism>
<evidence type="ECO:0000256" key="5">
    <source>
        <dbReference type="ARBA" id="ARBA00035648"/>
    </source>
</evidence>
<dbReference type="Pfam" id="PF03755">
    <property type="entry name" value="YicC-like_N"/>
    <property type="match status" value="1"/>
</dbReference>
<evidence type="ECO:0000256" key="2">
    <source>
        <dbReference type="ARBA" id="ARBA00022722"/>
    </source>
</evidence>
<reference evidence="8 9" key="1">
    <citation type="submission" date="2014-08" db="EMBL/GenBank/DDBJ databases">
        <title>Porphyromonas canoris strain:OH2762 Genome sequencing.</title>
        <authorList>
            <person name="Wallis C."/>
            <person name="Deusch O."/>
            <person name="O'Flynn C."/>
            <person name="Davis I."/>
            <person name="Jospin G."/>
            <person name="Darling A.E."/>
            <person name="Coil D.A."/>
            <person name="Alexiev A."/>
            <person name="Horsfall A."/>
            <person name="Kirkwood N."/>
            <person name="Harris S."/>
            <person name="Eisen J.A."/>
        </authorList>
    </citation>
    <scope>NUCLEOTIDE SEQUENCE [LARGE SCALE GENOMIC DNA]</scope>
    <source>
        <strain evidence="9">COT-108 OH2762</strain>
    </source>
</reference>
<dbReference type="Proteomes" id="UP000030101">
    <property type="component" value="Unassembled WGS sequence"/>
</dbReference>
<keyword evidence="2" id="KW-0540">Nuclease</keyword>
<accession>A0ABR4XLX3</accession>
<evidence type="ECO:0000259" key="7">
    <source>
        <dbReference type="Pfam" id="PF08340"/>
    </source>
</evidence>